<evidence type="ECO:0000313" key="3">
    <source>
        <dbReference type="EMBL" id="KAA0176195.1"/>
    </source>
</evidence>
<gene>
    <name evidence="3" type="ORF">FNF27_02252</name>
    <name evidence="2" type="ORF">FNF28_06475</name>
    <name evidence="1" type="ORF">FNF29_02401</name>
</gene>
<dbReference type="EMBL" id="VLTO01000009">
    <property type="protein sequence ID" value="KAA0176195.1"/>
    <property type="molecule type" value="Genomic_DNA"/>
</dbReference>
<reference evidence="4 5" key="1">
    <citation type="submission" date="2019-07" db="EMBL/GenBank/DDBJ databases">
        <title>Genomes of Cafeteria roenbergensis.</title>
        <authorList>
            <person name="Fischer M.G."/>
            <person name="Hackl T."/>
            <person name="Roman M."/>
        </authorList>
    </citation>
    <scope>NUCLEOTIDE SEQUENCE [LARGE SCALE GENOMIC DNA]</scope>
    <source>
        <strain evidence="1 5">BVI</strain>
        <strain evidence="3 4">E4-10P</strain>
        <strain evidence="2 6">RCC970-E3</strain>
    </source>
</reference>
<evidence type="ECO:0000313" key="5">
    <source>
        <dbReference type="Proteomes" id="UP000323011"/>
    </source>
</evidence>
<dbReference type="SUPFAM" id="SSF52047">
    <property type="entry name" value="RNI-like"/>
    <property type="match status" value="1"/>
</dbReference>
<evidence type="ECO:0000313" key="4">
    <source>
        <dbReference type="Proteomes" id="UP000322899"/>
    </source>
</evidence>
<dbReference type="OrthoDB" id="1394818at2759"/>
<organism evidence="3 4">
    <name type="scientific">Cafeteria roenbergensis</name>
    <name type="common">Marine flagellate</name>
    <dbReference type="NCBI Taxonomy" id="33653"/>
    <lineage>
        <taxon>Eukaryota</taxon>
        <taxon>Sar</taxon>
        <taxon>Stramenopiles</taxon>
        <taxon>Bigyra</taxon>
        <taxon>Opalozoa</taxon>
        <taxon>Bicosoecida</taxon>
        <taxon>Cafeteriaceae</taxon>
        <taxon>Cafeteria</taxon>
    </lineage>
</organism>
<evidence type="ECO:0000313" key="1">
    <source>
        <dbReference type="EMBL" id="KAA0154524.1"/>
    </source>
</evidence>
<dbReference type="Proteomes" id="UP000323011">
    <property type="component" value="Unassembled WGS sequence"/>
</dbReference>
<dbReference type="AlphaFoldDB" id="A0A5A8EE83"/>
<name>A0A5A8EE83_CAFRO</name>
<evidence type="ECO:0000313" key="2">
    <source>
        <dbReference type="EMBL" id="KAA0157899.1"/>
    </source>
</evidence>
<dbReference type="EMBL" id="VLTN01000011">
    <property type="protein sequence ID" value="KAA0154524.1"/>
    <property type="molecule type" value="Genomic_DNA"/>
</dbReference>
<dbReference type="Proteomes" id="UP000324907">
    <property type="component" value="Unassembled WGS sequence"/>
</dbReference>
<keyword evidence="5" id="KW-1185">Reference proteome</keyword>
<proteinExistence type="predicted"/>
<accession>A0A5A8EE83</accession>
<sequence length="134" mass="13941">MCEKLGKACVCRLALATQRMRALEEVDVSHNTIDAIPPGLVSGRRLRVVDASHNDIGPGGIPYEALAESAVEDLWLHGNPRVSADALDAAALAAMPALRRLSADGDAASLARRVAAARPSGAPVVAVSNERPAE</sequence>
<dbReference type="Gene3D" id="3.80.10.10">
    <property type="entry name" value="Ribonuclease Inhibitor"/>
    <property type="match status" value="1"/>
</dbReference>
<evidence type="ECO:0000313" key="6">
    <source>
        <dbReference type="Proteomes" id="UP000324907"/>
    </source>
</evidence>
<dbReference type="OMA" id="HNDIGPG"/>
<dbReference type="Proteomes" id="UP000322899">
    <property type="component" value="Unassembled WGS sequence"/>
</dbReference>
<dbReference type="InterPro" id="IPR032675">
    <property type="entry name" value="LRR_dom_sf"/>
</dbReference>
<comment type="caution">
    <text evidence="3">The sequence shown here is derived from an EMBL/GenBank/DDBJ whole genome shotgun (WGS) entry which is preliminary data.</text>
</comment>
<protein>
    <submittedName>
        <fullName evidence="3">Uncharacterized protein</fullName>
    </submittedName>
</protein>
<dbReference type="EMBL" id="VLTL01000163">
    <property type="protein sequence ID" value="KAA0157899.1"/>
    <property type="molecule type" value="Genomic_DNA"/>
</dbReference>